<organism evidence="2 3">
    <name type="scientific">Micavibrio aeruginosavorus</name>
    <dbReference type="NCBI Taxonomy" id="349221"/>
    <lineage>
        <taxon>Bacteria</taxon>
        <taxon>Pseudomonadati</taxon>
        <taxon>Bdellovibrionota</taxon>
        <taxon>Bdellovibrionia</taxon>
        <taxon>Bdellovibrionales</taxon>
        <taxon>Pseudobdellovibrionaceae</taxon>
        <taxon>Micavibrio</taxon>
    </lineage>
</organism>
<dbReference type="PROSITE" id="PS00297">
    <property type="entry name" value="HSP70_1"/>
    <property type="match status" value="1"/>
</dbReference>
<comment type="caution">
    <text evidence="2">The sequence shown here is derived from an EMBL/GenBank/DDBJ whole genome shotgun (WGS) entry which is preliminary data.</text>
</comment>
<accession>A0A2W5BG91</accession>
<dbReference type="InterPro" id="IPR043129">
    <property type="entry name" value="ATPase_NBD"/>
</dbReference>
<dbReference type="EMBL" id="QFNK01000280">
    <property type="protein sequence ID" value="PZO82065.1"/>
    <property type="molecule type" value="Genomic_DNA"/>
</dbReference>
<name>A0A2W5BG91_9BACT</name>
<dbReference type="InterPro" id="IPR018181">
    <property type="entry name" value="Heat_shock_70_CS"/>
</dbReference>
<evidence type="ECO:0000256" key="1">
    <source>
        <dbReference type="ARBA" id="ARBA00007381"/>
    </source>
</evidence>
<dbReference type="AlphaFoldDB" id="A0A2W5BG91"/>
<protein>
    <recommendedName>
        <fullName evidence="4">Molecular chaperone DnaK</fullName>
    </recommendedName>
</protein>
<dbReference type="Gene3D" id="3.30.420.40">
    <property type="match status" value="1"/>
</dbReference>
<evidence type="ECO:0000313" key="3">
    <source>
        <dbReference type="Proteomes" id="UP000249557"/>
    </source>
</evidence>
<comment type="similarity">
    <text evidence="1">Belongs to the heat shock protein 70 family.</text>
</comment>
<sequence>MRYIIGIDLGTTNSCVSYIDTHHPKLAVETLRVPQLSAAGFVEAHAILPSFCYLSLPHEWPAGRFDLPWKK</sequence>
<dbReference type="SUPFAM" id="SSF53067">
    <property type="entry name" value="Actin-like ATPase domain"/>
    <property type="match status" value="1"/>
</dbReference>
<proteinExistence type="inferred from homology"/>
<reference evidence="2 3" key="1">
    <citation type="submission" date="2017-08" db="EMBL/GenBank/DDBJ databases">
        <title>Infants hospitalized years apart are colonized by the same room-sourced microbial strains.</title>
        <authorList>
            <person name="Brooks B."/>
            <person name="Olm M.R."/>
            <person name="Firek B.A."/>
            <person name="Baker R."/>
            <person name="Thomas B.C."/>
            <person name="Morowitz M.J."/>
            <person name="Banfield J.F."/>
        </authorList>
    </citation>
    <scope>NUCLEOTIDE SEQUENCE [LARGE SCALE GENOMIC DNA]</scope>
    <source>
        <strain evidence="2">S2_018_000_R2_104</strain>
    </source>
</reference>
<gene>
    <name evidence="2" type="ORF">DI626_10420</name>
</gene>
<dbReference type="Proteomes" id="UP000249557">
    <property type="component" value="Unassembled WGS sequence"/>
</dbReference>
<feature type="non-terminal residue" evidence="2">
    <location>
        <position position="71"/>
    </location>
</feature>
<evidence type="ECO:0008006" key="4">
    <source>
        <dbReference type="Google" id="ProtNLM"/>
    </source>
</evidence>
<evidence type="ECO:0000313" key="2">
    <source>
        <dbReference type="EMBL" id="PZO82065.1"/>
    </source>
</evidence>